<gene>
    <name evidence="3" type="ordered locus">mru_0057</name>
</gene>
<reference evidence="3 4" key="1">
    <citation type="journal article" date="2010" name="PLoS ONE">
        <title>The genome sequence of the rumen methanogen Methanobrevibacter ruminantium reveals new possibilities for controlling ruminant methane emissions.</title>
        <authorList>
            <person name="Leahy S.C."/>
            <person name="Kelly W.J."/>
            <person name="Altermann E."/>
            <person name="Ronimus R.S."/>
            <person name="Yeoman C.J."/>
            <person name="Pacheco D.M."/>
            <person name="Li D."/>
            <person name="Kong Z."/>
            <person name="McTavish S."/>
            <person name="Sang C."/>
            <person name="Lambie S.C."/>
            <person name="Janssen P.H."/>
            <person name="Dey D."/>
            <person name="Attwood G.T."/>
        </authorList>
    </citation>
    <scope>NUCLEOTIDE SEQUENCE [LARGE SCALE GENOMIC DNA]</scope>
    <source>
        <strain evidence="4">ATCC 35063 / DSM 1093 / JCM 13430 / OCM 146 / M1</strain>
    </source>
</reference>
<sequence>MTEEINEKINTQLEEEIKGFGTRVVEIFKNTKSTKKENEDPEDDNTKKSQEFITVAEFNEFKIETLEFVTEMNNKANNLIKASEKFGDPEDDYAEIVNKVDTLLQGLHNELLGKEITIEDRLDKRNTLVRMSLKVHQSKRILKLLDKQSQMRSAEENNLKKDLSKWFHKLERRIQNLIDIYYENELFFLHINKVTTIVEDMKPEYNTILLKHGLTVFYNARETATTLYTIQQKKVSSKTGLYEPKIMRETDVGLFRTNPEIEDSLRYSTFQASNSTLIRVSKNITNNLADSYHKGLGIEDVGHKITEEFTGLKGWQAKRIARTEINSASNVGTFSVYDELGVEYHMWWTGNDARVRDSHKPLHSHIVAVGNTFSNGLLHPGDKSGPINEWINCRCTSVPYIIPLGMMAPPGVKEFTEDQLIPIPDYDSSKDRGKIINSSSNSFNNVLKVPNNKLKKEGHNFRKKELEELLELKIREKSLKQPIIKSDNTPLVELEHPILKRELDNFDKFLEDKDIEYFQMYTFDGREASKLYIGKMHEVDVPNEEIIEAVRKGGKISVHNHPTNFDNMHSISDIYTQIETGIELNIVKSYTKKYIVVAEDLSSKERKYLLNQLEKIEKKYNEFIEKEKKPYLRGLDKIDLTVAEREYAEEIIHQYVVINNYDKYEKVMSYFFKANPSIDLYVYDI</sequence>
<evidence type="ECO:0000313" key="3">
    <source>
        <dbReference type="EMBL" id="ADC45909.1"/>
    </source>
</evidence>
<dbReference type="PATRIC" id="fig|634498.28.peg.58"/>
<dbReference type="GeneID" id="8769674"/>
<dbReference type="EMBL" id="CP001719">
    <property type="protein sequence ID" value="ADC45909.1"/>
    <property type="molecule type" value="Genomic_DNA"/>
</dbReference>
<name>D3E4L3_METRM</name>
<dbReference type="Proteomes" id="UP000008680">
    <property type="component" value="Chromosome"/>
</dbReference>
<proteinExistence type="predicted"/>
<evidence type="ECO:0000259" key="2">
    <source>
        <dbReference type="Pfam" id="PF04233"/>
    </source>
</evidence>
<dbReference type="STRING" id="634498.mru_0057"/>
<feature type="region of interest" description="Disordered" evidence="1">
    <location>
        <begin position="30"/>
        <end position="49"/>
    </location>
</feature>
<evidence type="ECO:0000256" key="1">
    <source>
        <dbReference type="SAM" id="MobiDB-lite"/>
    </source>
</evidence>
<dbReference type="Pfam" id="PF04233">
    <property type="entry name" value="Phage_Mu_F"/>
    <property type="match status" value="1"/>
</dbReference>
<feature type="domain" description="Phage head morphogenesis" evidence="2">
    <location>
        <begin position="282"/>
        <end position="396"/>
    </location>
</feature>
<dbReference type="eggNOG" id="arCOG09510">
    <property type="taxonomic scope" value="Archaea"/>
</dbReference>
<evidence type="ECO:0000313" key="4">
    <source>
        <dbReference type="Proteomes" id="UP000008680"/>
    </source>
</evidence>
<dbReference type="OrthoDB" id="79638at2157"/>
<dbReference type="RefSeq" id="WP_012954865.1">
    <property type="nucleotide sequence ID" value="NC_013790.1"/>
</dbReference>
<feature type="compositionally biased region" description="Basic and acidic residues" evidence="1">
    <location>
        <begin position="34"/>
        <end position="49"/>
    </location>
</feature>
<accession>D3E4L3</accession>
<dbReference type="HOGENOM" id="CLU_401522_0_0_2"/>
<keyword evidence="4" id="KW-1185">Reference proteome</keyword>
<organism evidence="3 4">
    <name type="scientific">Methanobrevibacter ruminantium (strain ATCC 35063 / DSM 1093 / JCM 13430 / OCM 146 / M1)</name>
    <name type="common">Methanobacterium ruminantium</name>
    <dbReference type="NCBI Taxonomy" id="634498"/>
    <lineage>
        <taxon>Archaea</taxon>
        <taxon>Methanobacteriati</taxon>
        <taxon>Methanobacteriota</taxon>
        <taxon>Methanomada group</taxon>
        <taxon>Methanobacteria</taxon>
        <taxon>Methanobacteriales</taxon>
        <taxon>Methanobacteriaceae</taxon>
        <taxon>Methanobrevibacter</taxon>
    </lineage>
</organism>
<dbReference type="AlphaFoldDB" id="D3E4L3"/>
<dbReference type="KEGG" id="mru:mru_0057"/>
<protein>
    <submittedName>
        <fullName evidence="3">Phage-related protein</fullName>
    </submittedName>
</protein>
<dbReference type="InterPro" id="IPR006528">
    <property type="entry name" value="Phage_head_morphogenesis_dom"/>
</dbReference>